<proteinExistence type="predicted"/>
<reference evidence="2" key="1">
    <citation type="submission" date="2013-02" db="EMBL/GenBank/DDBJ databases">
        <authorList>
            <person name="Hughes D."/>
        </authorList>
    </citation>
    <scope>NUCLEOTIDE SEQUENCE</scope>
    <source>
        <strain>Durham</strain>
        <strain evidence="2">NC isolate 2 -- Noor lab</strain>
    </source>
</reference>
<reference evidence="1" key="2">
    <citation type="submission" date="2015-06" db="UniProtKB">
        <authorList>
            <consortium name="EnsemblMetazoa"/>
        </authorList>
    </citation>
    <scope>IDENTIFICATION</scope>
</reference>
<sequence length="102" mass="11705">MEKWILSTEPDLYYSCHPSKQEFGVGFTVRGKCKYCVTRWTPINERLCMLRILEVLVFPASQLNTLPSELDINKQWLRCLDVLKTAATGFGYTKASQAPRMA</sequence>
<organism evidence="1 2">
    <name type="scientific">Megaselia scalaris</name>
    <name type="common">Humpbacked fly</name>
    <name type="synonym">Phora scalaris</name>
    <dbReference type="NCBI Taxonomy" id="36166"/>
    <lineage>
        <taxon>Eukaryota</taxon>
        <taxon>Metazoa</taxon>
        <taxon>Ecdysozoa</taxon>
        <taxon>Arthropoda</taxon>
        <taxon>Hexapoda</taxon>
        <taxon>Insecta</taxon>
        <taxon>Pterygota</taxon>
        <taxon>Neoptera</taxon>
        <taxon>Endopterygota</taxon>
        <taxon>Diptera</taxon>
        <taxon>Brachycera</taxon>
        <taxon>Muscomorpha</taxon>
        <taxon>Platypezoidea</taxon>
        <taxon>Phoridae</taxon>
        <taxon>Megaseliini</taxon>
        <taxon>Megaselia</taxon>
    </lineage>
</organism>
<protein>
    <submittedName>
        <fullName evidence="1">Uncharacterized protein</fullName>
    </submittedName>
</protein>
<dbReference type="Proteomes" id="UP000015102">
    <property type="component" value="Unassembled WGS sequence"/>
</dbReference>
<accession>T1GVT3</accession>
<dbReference type="EnsemblMetazoa" id="MESCA007899-RA">
    <property type="protein sequence ID" value="MESCA007899-PA"/>
    <property type="gene ID" value="MESCA007899"/>
</dbReference>
<evidence type="ECO:0000313" key="1">
    <source>
        <dbReference type="EnsemblMetazoa" id="MESCA007899-PA"/>
    </source>
</evidence>
<name>T1GVT3_MEGSC</name>
<dbReference type="AlphaFoldDB" id="T1GVT3"/>
<dbReference type="HOGENOM" id="CLU_2280593_0_0_1"/>
<dbReference type="EMBL" id="CAQQ02089398">
    <property type="status" value="NOT_ANNOTATED_CDS"/>
    <property type="molecule type" value="Genomic_DNA"/>
</dbReference>
<evidence type="ECO:0000313" key="2">
    <source>
        <dbReference type="Proteomes" id="UP000015102"/>
    </source>
</evidence>
<keyword evidence="2" id="KW-1185">Reference proteome</keyword>